<feature type="transmembrane region" description="Helical" evidence="6">
    <location>
        <begin position="185"/>
        <end position="210"/>
    </location>
</feature>
<sequence length="402" mass="45567">MKKLLLDIYYVWKNEMKVVFRDPAVILLLVIVPLLYPVLYAFLYNNETVHEVKAIVVDESNTSLSREFVRKVDGAADVHVVATVANMEEAREAMRRKEAYGIIVIPRSFSTDLNTNKQTTVSLYSDISSMLYYKALLLTCTEVSLDMGANIRVEDMGYGTQEQDAATMQAVDYEWVPFYNVSNGFASFLVPAILILVIQQTLLLGVGTIVGTHNDKKRFTVASLVSEGKDVHPLKLTIGKGFCYSMIYFVSSAWILRVVPYIFDLPQIGNPETIAVFLFPYILAASFFAMTISYFSSQREFIMLLIVFTSLPFLFLSGISWPWPAVPEPLKAVAYLLPSTPGIHGFVKINTMGATLPDVWFEFVTLWVHAVVYCILATLMYYWWIDNYDPKYKGKHPSITKF</sequence>
<evidence type="ECO:0000256" key="3">
    <source>
        <dbReference type="ARBA" id="ARBA00022692"/>
    </source>
</evidence>
<evidence type="ECO:0000256" key="2">
    <source>
        <dbReference type="ARBA" id="ARBA00022475"/>
    </source>
</evidence>
<feature type="transmembrane region" description="Helical" evidence="6">
    <location>
        <begin position="24"/>
        <end position="43"/>
    </location>
</feature>
<comment type="subcellular location">
    <subcellularLocation>
        <location evidence="1">Cell membrane</location>
        <topology evidence="1">Multi-pass membrane protein</topology>
    </subcellularLocation>
</comment>
<dbReference type="InterPro" id="IPR013525">
    <property type="entry name" value="ABC2_TM"/>
</dbReference>
<organism evidence="8 9">
    <name type="scientific">Dysgonomonas macrotermitis</name>
    <dbReference type="NCBI Taxonomy" id="1346286"/>
    <lineage>
        <taxon>Bacteria</taxon>
        <taxon>Pseudomonadati</taxon>
        <taxon>Bacteroidota</taxon>
        <taxon>Bacteroidia</taxon>
        <taxon>Bacteroidales</taxon>
        <taxon>Dysgonomonadaceae</taxon>
        <taxon>Dysgonomonas</taxon>
    </lineage>
</organism>
<name>A0A1M5IEW5_9BACT</name>
<keyword evidence="5 6" id="KW-0472">Membrane</keyword>
<feature type="domain" description="ABC-2 type transporter transmembrane" evidence="7">
    <location>
        <begin position="25"/>
        <end position="378"/>
    </location>
</feature>
<feature type="transmembrane region" description="Helical" evidence="6">
    <location>
        <begin position="275"/>
        <end position="295"/>
    </location>
</feature>
<proteinExistence type="predicted"/>
<dbReference type="Proteomes" id="UP000184480">
    <property type="component" value="Unassembled WGS sequence"/>
</dbReference>
<dbReference type="EMBL" id="FQUC01000019">
    <property type="protein sequence ID" value="SHG26609.1"/>
    <property type="molecule type" value="Genomic_DNA"/>
</dbReference>
<dbReference type="PANTHER" id="PTHR30294">
    <property type="entry name" value="MEMBRANE COMPONENT OF ABC TRANSPORTER YHHJ-RELATED"/>
    <property type="match status" value="1"/>
</dbReference>
<gene>
    <name evidence="8" type="ORF">SAMN05444362_11950</name>
</gene>
<evidence type="ECO:0000259" key="7">
    <source>
        <dbReference type="Pfam" id="PF12698"/>
    </source>
</evidence>
<dbReference type="STRING" id="1346286.SAMN05444362_11950"/>
<dbReference type="Gene3D" id="3.40.1710.10">
    <property type="entry name" value="abc type-2 transporter like domain"/>
    <property type="match status" value="1"/>
</dbReference>
<feature type="transmembrane region" description="Helical" evidence="6">
    <location>
        <begin position="242"/>
        <end position="263"/>
    </location>
</feature>
<dbReference type="GO" id="GO:0005886">
    <property type="term" value="C:plasma membrane"/>
    <property type="evidence" value="ECO:0007669"/>
    <property type="project" value="UniProtKB-SubCell"/>
</dbReference>
<keyword evidence="9" id="KW-1185">Reference proteome</keyword>
<accession>A0A1M5IEW5</accession>
<dbReference type="RefSeq" id="WP_062178664.1">
    <property type="nucleotide sequence ID" value="NZ_BBXL01000005.1"/>
</dbReference>
<keyword evidence="2" id="KW-1003">Cell membrane</keyword>
<keyword evidence="4 6" id="KW-1133">Transmembrane helix</keyword>
<dbReference type="OrthoDB" id="9811522at2"/>
<reference evidence="9" key="1">
    <citation type="submission" date="2016-11" db="EMBL/GenBank/DDBJ databases">
        <authorList>
            <person name="Varghese N."/>
            <person name="Submissions S."/>
        </authorList>
    </citation>
    <scope>NUCLEOTIDE SEQUENCE [LARGE SCALE GENOMIC DNA]</scope>
    <source>
        <strain evidence="9">DSM 27370</strain>
    </source>
</reference>
<feature type="transmembrane region" description="Helical" evidence="6">
    <location>
        <begin position="302"/>
        <end position="323"/>
    </location>
</feature>
<dbReference type="PANTHER" id="PTHR30294:SF46">
    <property type="entry name" value="ABC TRANSPORTER PERMEASE"/>
    <property type="match status" value="1"/>
</dbReference>
<dbReference type="Pfam" id="PF12698">
    <property type="entry name" value="ABC2_membrane_3"/>
    <property type="match status" value="1"/>
</dbReference>
<evidence type="ECO:0000256" key="5">
    <source>
        <dbReference type="ARBA" id="ARBA00023136"/>
    </source>
</evidence>
<protein>
    <submittedName>
        <fullName evidence="8">ABC-2 type transport system permease protein</fullName>
    </submittedName>
</protein>
<evidence type="ECO:0000256" key="6">
    <source>
        <dbReference type="SAM" id="Phobius"/>
    </source>
</evidence>
<evidence type="ECO:0000256" key="1">
    <source>
        <dbReference type="ARBA" id="ARBA00004651"/>
    </source>
</evidence>
<dbReference type="GO" id="GO:0140359">
    <property type="term" value="F:ABC-type transporter activity"/>
    <property type="evidence" value="ECO:0007669"/>
    <property type="project" value="InterPro"/>
</dbReference>
<keyword evidence="3 6" id="KW-0812">Transmembrane</keyword>
<evidence type="ECO:0000313" key="9">
    <source>
        <dbReference type="Proteomes" id="UP000184480"/>
    </source>
</evidence>
<evidence type="ECO:0000256" key="4">
    <source>
        <dbReference type="ARBA" id="ARBA00022989"/>
    </source>
</evidence>
<feature type="transmembrane region" description="Helical" evidence="6">
    <location>
        <begin position="366"/>
        <end position="385"/>
    </location>
</feature>
<dbReference type="InterPro" id="IPR051449">
    <property type="entry name" value="ABC-2_transporter_component"/>
</dbReference>
<dbReference type="AlphaFoldDB" id="A0A1M5IEW5"/>
<evidence type="ECO:0000313" key="8">
    <source>
        <dbReference type="EMBL" id="SHG26609.1"/>
    </source>
</evidence>